<feature type="region of interest" description="Disordered" evidence="1">
    <location>
        <begin position="729"/>
        <end position="1234"/>
    </location>
</feature>
<reference evidence="3" key="1">
    <citation type="submission" date="2011-07" db="EMBL/GenBank/DDBJ databases">
        <authorList>
            <consortium name="Caenorhabditis brenneri Sequencing and Analysis Consortium"/>
            <person name="Wilson R.K."/>
        </authorList>
    </citation>
    <scope>NUCLEOTIDE SEQUENCE [LARGE SCALE GENOMIC DNA]</scope>
    <source>
        <strain evidence="3">PB2801</strain>
    </source>
</reference>
<feature type="compositionally biased region" description="Polar residues" evidence="1">
    <location>
        <begin position="54"/>
        <end position="68"/>
    </location>
</feature>
<feature type="compositionally biased region" description="Low complexity" evidence="1">
    <location>
        <begin position="1132"/>
        <end position="1144"/>
    </location>
</feature>
<feature type="compositionally biased region" description="Acidic residues" evidence="1">
    <location>
        <begin position="1"/>
        <end position="39"/>
    </location>
</feature>
<feature type="compositionally biased region" description="Polar residues" evidence="1">
    <location>
        <begin position="1516"/>
        <end position="1528"/>
    </location>
</feature>
<feature type="compositionally biased region" description="Low complexity" evidence="1">
    <location>
        <begin position="1580"/>
        <end position="1604"/>
    </location>
</feature>
<sequence length="1667" mass="185120">MEEPDAGVTETMEEPDAEITETMEETEAGVTESMEETDAEVTKIMDDADREQDNQSTSHGPWSPQYNTPGVDEWGNPERPYSPQYINCSLCYKQGSMYVVKGKVQRIILAIGLFLSGRHHDLPVIELVHDKQFLEGPGSRDWRKVSIHVDRMIAVAKKLKSFYVESNSIGSRIIHSLCPRLFIDPAAEFGSLDTAIDFFIEIFTGDLDKIRRRGNSTLNNFLNEKDEYEFYRVLKVRNEEHAQCLLCGRVADRKNFVHLGTYIDTFALCIYASPLVSNLMTAEQAYFMNQINHLFTCEEHMSDMAKWLKLFIEKNLHDKRNMKSLHEAADILIYENSFLRGIQTLHQFIARNTTRDPRPSEICHYCKKPTPNVYYDKLFCLSAHDNCHRENAKHILAKLKCNKLEEMERLPIELLYPAFDKLVHFLPIVCQRKAEKRPMNTNEMKILLYVLMVRYYEPGFTDKVREKRQIDPNLYYGEVPDLPKPYAPPTSLPELPHEMVRFEIPSDGYCPTEERPARWANHLLTEPLKLTQEQIEERNRIRKIRRQRKEELEKRRRYNEKLKWLKEHSTSEYDHFFTDEYLAKVDKMQAEAKAKKLAEQAAGTAQPEDENMEVDDDRMPSTSESAANVKDLEEIPNQSMDTLEPEISGEVECQSTQPDRAGTIKDKLQPSSEASSSLSHSQKLGSKKPDTLKSESQSSERPSKPKLPRIIEDDTRNILKTVRSLFHAGKLLSTQSHTSFSTSEPSETLHHQYRKTMHEETSGRVNPRQSASSERRKSDLFDSDASSSNSVPGTSDSRPKKPILEQASKFESKRPNSSERTKQGMLDSIAISSNSEPGTSDSRSRKSKHEEASKLISRKSEPPGIRIEKSRSSDSSSRLSDPFKVPSAPKVQKPCTISMSSQPNKTPLDVILKISTSSKEPQIPGAKKRGSNDIEPEPLAKKSDVGLTGHNPNTRMPSRSDETKKDRSRPGESSRHSVPPCMPSSSNDSHETLAEKLMKSCKIPLISGSRKIEPSTGQIGSNLGPGSKPAEDEKSNEKKLLHESFSMRHEQQRLPSDSRARQQSVDRQQPSSSSMTHASRSSMPPPERTHLSQFSRPDAHQRQKTQQSMSHSRERASSEIPSVPWPKTVNPGSSLSQGGISSGQQHHRTVDQQKQMEQRKQLSQPPSIRAASVPRGLQTGPVPSRPEIKKTEAGSIVSSKHPVVNTPVQSIPTTHSGQAKTQHGARAHSVSRQSSNLKILTGLSQSTPSLAPSISTSRKSIPSLMDIDPAARRSIPSLMDTELAPLRPGTSPTPLGSVRPVSGPIPAVISSLLGPVPPPGPPPFTPGVAPPNYRQGSVPPAPGVGAPGLLGAAPNTIQYGEPGLMPPGVTALQYGAGLVRQASRPPHRVMQPWEIKAEPQDTGYPDAQSTRNVPGPSQPISSHPQSQNISSDPHRRSSRPSTSLERQLLLPPPPLPPVLPPVAPATAKSSSASNKAFQMKDIKRELPDDGYNTSRQGSSQPSGSSRGVSKDDQRPRQSSQKPTSSQSAAHPRAPSHQRPGTVKTPTSSRSNPSFQRSSFGKQLSEEEIAANRLRHQGIASSASSSSSKVQQQPSTSSALLSSSLKRPSGTANQRPGEKIKARKDDSHTSRLPAPPKPPPIPPPLPAPKMKAAAEIKQEIFEEMNQSK</sequence>
<feature type="region of interest" description="Disordered" evidence="1">
    <location>
        <begin position="1"/>
        <end position="75"/>
    </location>
</feature>
<evidence type="ECO:0000313" key="3">
    <source>
        <dbReference type="Proteomes" id="UP000008068"/>
    </source>
</evidence>
<feature type="compositionally biased region" description="Low complexity" evidence="1">
    <location>
        <begin position="1464"/>
        <end position="1473"/>
    </location>
</feature>
<feature type="compositionally biased region" description="Basic and acidic residues" evidence="1">
    <location>
        <begin position="1615"/>
        <end position="1628"/>
    </location>
</feature>
<feature type="compositionally biased region" description="Polar residues" evidence="1">
    <location>
        <begin position="830"/>
        <end position="841"/>
    </location>
</feature>
<feature type="compositionally biased region" description="Pro residues" evidence="1">
    <location>
        <begin position="1632"/>
        <end position="1646"/>
    </location>
</feature>
<feature type="region of interest" description="Disordered" evidence="1">
    <location>
        <begin position="598"/>
        <end position="714"/>
    </location>
</feature>
<dbReference type="Proteomes" id="UP000008068">
    <property type="component" value="Unassembled WGS sequence"/>
</dbReference>
<feature type="compositionally biased region" description="Basic and acidic residues" evidence="1">
    <location>
        <begin position="988"/>
        <end position="998"/>
    </location>
</feature>
<dbReference type="InParanoid" id="G0MAR5"/>
<feature type="compositionally biased region" description="Acidic residues" evidence="1">
    <location>
        <begin position="607"/>
        <end position="616"/>
    </location>
</feature>
<feature type="compositionally biased region" description="Low complexity" evidence="1">
    <location>
        <begin position="1418"/>
        <end position="1431"/>
    </location>
</feature>
<feature type="compositionally biased region" description="Polar residues" evidence="1">
    <location>
        <begin position="1061"/>
        <end position="1070"/>
    </location>
</feature>
<feature type="compositionally biased region" description="Polar residues" evidence="1">
    <location>
        <begin position="763"/>
        <end position="772"/>
    </location>
</feature>
<evidence type="ECO:0000256" key="1">
    <source>
        <dbReference type="SAM" id="MobiDB-lite"/>
    </source>
</evidence>
<feature type="compositionally biased region" description="Low complexity" evidence="1">
    <location>
        <begin position="669"/>
        <end position="684"/>
    </location>
</feature>
<gene>
    <name evidence="2" type="ORF">CAEBREN_18175</name>
</gene>
<feature type="compositionally biased region" description="Polar residues" evidence="1">
    <location>
        <begin position="732"/>
        <end position="746"/>
    </location>
</feature>
<feature type="compositionally biased region" description="Low complexity" evidence="1">
    <location>
        <begin position="1547"/>
        <end position="1559"/>
    </location>
</feature>
<dbReference type="eggNOG" id="ENOG502TJWN">
    <property type="taxonomic scope" value="Eukaryota"/>
</dbReference>
<feature type="compositionally biased region" description="Polar residues" evidence="1">
    <location>
        <begin position="1206"/>
        <end position="1221"/>
    </location>
</feature>
<feature type="compositionally biased region" description="Polar residues" evidence="1">
    <location>
        <begin position="784"/>
        <end position="796"/>
    </location>
</feature>
<feature type="region of interest" description="Disordered" evidence="1">
    <location>
        <begin position="1383"/>
        <end position="1652"/>
    </location>
</feature>
<feature type="compositionally biased region" description="Low complexity" evidence="1">
    <location>
        <begin position="1494"/>
        <end position="1507"/>
    </location>
</feature>
<dbReference type="HOGENOM" id="CLU_241949_0_0_1"/>
<feature type="compositionally biased region" description="Basic and acidic residues" evidence="1">
    <location>
        <begin position="1148"/>
        <end position="1160"/>
    </location>
</feature>
<feature type="compositionally biased region" description="Basic and acidic residues" evidence="1">
    <location>
        <begin position="842"/>
        <end position="872"/>
    </location>
</feature>
<feature type="compositionally biased region" description="Basic and acidic residues" evidence="1">
    <location>
        <begin position="40"/>
        <end position="53"/>
    </location>
</feature>
<dbReference type="OMA" id="HYNFYHK"/>
<feature type="compositionally biased region" description="Basic and acidic residues" evidence="1">
    <location>
        <begin position="958"/>
        <end position="975"/>
    </location>
</feature>
<feature type="compositionally biased region" description="Polar residues" evidence="1">
    <location>
        <begin position="895"/>
        <end position="905"/>
    </location>
</feature>
<accession>G0MAR5</accession>
<keyword evidence="3" id="KW-1185">Reference proteome</keyword>
<feature type="compositionally biased region" description="Basic and acidic residues" evidence="1">
    <location>
        <begin position="797"/>
        <end position="822"/>
    </location>
</feature>
<name>G0MAR5_CAEBE</name>
<organism evidence="3">
    <name type="scientific">Caenorhabditis brenneri</name>
    <name type="common">Nematode worm</name>
    <dbReference type="NCBI Taxonomy" id="135651"/>
    <lineage>
        <taxon>Eukaryota</taxon>
        <taxon>Metazoa</taxon>
        <taxon>Ecdysozoa</taxon>
        <taxon>Nematoda</taxon>
        <taxon>Chromadorea</taxon>
        <taxon>Rhabditida</taxon>
        <taxon>Rhabditina</taxon>
        <taxon>Rhabditomorpha</taxon>
        <taxon>Rhabditoidea</taxon>
        <taxon>Rhabditidae</taxon>
        <taxon>Peloderinae</taxon>
        <taxon>Caenorhabditis</taxon>
    </lineage>
</organism>
<protein>
    <submittedName>
        <fullName evidence="2">Uncharacterized protein</fullName>
    </submittedName>
</protein>
<feature type="compositionally biased region" description="Low complexity" evidence="1">
    <location>
        <begin position="1071"/>
        <end position="1082"/>
    </location>
</feature>
<dbReference type="EMBL" id="GL379788">
    <property type="protein sequence ID" value="EGT40530.1"/>
    <property type="molecule type" value="Genomic_DNA"/>
</dbReference>
<proteinExistence type="predicted"/>
<feature type="compositionally biased region" description="Pro residues" evidence="1">
    <location>
        <begin position="1450"/>
        <end position="1463"/>
    </location>
</feature>
<feature type="compositionally biased region" description="Basic and acidic residues" evidence="1">
    <location>
        <begin position="1478"/>
        <end position="1487"/>
    </location>
</feature>
<evidence type="ECO:0000313" key="2">
    <source>
        <dbReference type="EMBL" id="EGT40530.1"/>
    </source>
</evidence>
<feature type="compositionally biased region" description="Basic and acidic residues" evidence="1">
    <location>
        <begin position="1029"/>
        <end position="1060"/>
    </location>
</feature>